<accession>A0ABC8J925</accession>
<dbReference type="Proteomes" id="UP001642260">
    <property type="component" value="Unassembled WGS sequence"/>
</dbReference>
<evidence type="ECO:0008006" key="3">
    <source>
        <dbReference type="Google" id="ProtNLM"/>
    </source>
</evidence>
<keyword evidence="2" id="KW-1185">Reference proteome</keyword>
<proteinExistence type="predicted"/>
<reference evidence="1 2" key="1">
    <citation type="submission" date="2022-03" db="EMBL/GenBank/DDBJ databases">
        <authorList>
            <person name="Macdonald S."/>
            <person name="Ahmed S."/>
            <person name="Newling K."/>
        </authorList>
    </citation>
    <scope>NUCLEOTIDE SEQUENCE [LARGE SCALE GENOMIC DNA]</scope>
</reference>
<protein>
    <recommendedName>
        <fullName evidence="3">NYN domain-containing protein</fullName>
    </recommendedName>
</protein>
<evidence type="ECO:0000313" key="2">
    <source>
        <dbReference type="Proteomes" id="UP001642260"/>
    </source>
</evidence>
<dbReference type="EMBL" id="CAKOAT010069599">
    <property type="protein sequence ID" value="CAH8308684.1"/>
    <property type="molecule type" value="Genomic_DNA"/>
</dbReference>
<evidence type="ECO:0000313" key="1">
    <source>
        <dbReference type="EMBL" id="CAH8308684.1"/>
    </source>
</evidence>
<organism evidence="1 2">
    <name type="scientific">Eruca vesicaria subsp. sativa</name>
    <name type="common">Garden rocket</name>
    <name type="synonym">Eruca sativa</name>
    <dbReference type="NCBI Taxonomy" id="29727"/>
    <lineage>
        <taxon>Eukaryota</taxon>
        <taxon>Viridiplantae</taxon>
        <taxon>Streptophyta</taxon>
        <taxon>Embryophyta</taxon>
        <taxon>Tracheophyta</taxon>
        <taxon>Spermatophyta</taxon>
        <taxon>Magnoliopsida</taxon>
        <taxon>eudicotyledons</taxon>
        <taxon>Gunneridae</taxon>
        <taxon>Pentapetalae</taxon>
        <taxon>rosids</taxon>
        <taxon>malvids</taxon>
        <taxon>Brassicales</taxon>
        <taxon>Brassicaceae</taxon>
        <taxon>Brassiceae</taxon>
        <taxon>Eruca</taxon>
    </lineage>
</organism>
<dbReference type="InterPro" id="IPR024768">
    <property type="entry name" value="Marf1"/>
</dbReference>
<name>A0ABC8J925_ERUVS</name>
<sequence>MSIRRTSRQDGRFITAETIAFWDINACPMPDGLDARDLSESVHHTLLNMDYYSKVCLRLYGDIDMDKIGYTDNTLRFCGMPRTTILEQILVDLYGGSVSNRGTPLNMVLIVGDISKDIRAVINAFSLLPKRGWVNILVCQSSAVEAAVFSSEVQLPPWEKIVETAFAIREKKKKEREDSRKRAEENRASYLNGTAKVSRIFGEF</sequence>
<dbReference type="PANTHER" id="PTHR14379:SF28">
    <property type="entry name" value="EMB|CAB71865.1-RELATED"/>
    <property type="match status" value="1"/>
</dbReference>
<dbReference type="PANTHER" id="PTHR14379">
    <property type="entry name" value="LIMKAIN B LKAP"/>
    <property type="match status" value="1"/>
</dbReference>
<gene>
    <name evidence="1" type="ORF">ERUC_LOCUS5245</name>
</gene>
<comment type="caution">
    <text evidence="1">The sequence shown here is derived from an EMBL/GenBank/DDBJ whole genome shotgun (WGS) entry which is preliminary data.</text>
</comment>
<dbReference type="AlphaFoldDB" id="A0ABC8J925"/>